<evidence type="ECO:0000256" key="1">
    <source>
        <dbReference type="ARBA" id="ARBA00004651"/>
    </source>
</evidence>
<reference evidence="8" key="1">
    <citation type="journal article" date="2014" name="Int. J. Syst. Evol. Microbiol.">
        <title>Complete genome sequence of Corynebacterium casei LMG S-19264T (=DSM 44701T), isolated from a smear-ripened cheese.</title>
        <authorList>
            <consortium name="US DOE Joint Genome Institute (JGI-PGF)"/>
            <person name="Walter F."/>
            <person name="Albersmeier A."/>
            <person name="Kalinowski J."/>
            <person name="Ruckert C."/>
        </authorList>
    </citation>
    <scope>NUCLEOTIDE SEQUENCE</scope>
    <source>
        <strain evidence="8">CGMCC 1.15760</strain>
    </source>
</reference>
<dbReference type="PANTHER" id="PTHR43663:SF1">
    <property type="entry name" value="CHROMATE TRANSPORTER"/>
    <property type="match status" value="1"/>
</dbReference>
<gene>
    <name evidence="8" type="primary">ywrA</name>
    <name evidence="8" type="ORF">GCM10007425_09530</name>
</gene>
<evidence type="ECO:0000313" key="9">
    <source>
        <dbReference type="Proteomes" id="UP000616608"/>
    </source>
</evidence>
<evidence type="ECO:0000256" key="6">
    <source>
        <dbReference type="ARBA" id="ARBA00023136"/>
    </source>
</evidence>
<feature type="transmembrane region" description="Helical" evidence="7">
    <location>
        <begin position="6"/>
        <end position="28"/>
    </location>
</feature>
<evidence type="ECO:0000256" key="5">
    <source>
        <dbReference type="ARBA" id="ARBA00022989"/>
    </source>
</evidence>
<keyword evidence="4 7" id="KW-0812">Transmembrane</keyword>
<feature type="transmembrane region" description="Helical" evidence="7">
    <location>
        <begin position="74"/>
        <end position="98"/>
    </location>
</feature>
<feature type="transmembrane region" description="Helical" evidence="7">
    <location>
        <begin position="160"/>
        <end position="177"/>
    </location>
</feature>
<comment type="similarity">
    <text evidence="2">Belongs to the chromate ion transporter (CHR) (TC 2.A.51) family.</text>
</comment>
<keyword evidence="5 7" id="KW-1133">Transmembrane helix</keyword>
<dbReference type="EMBL" id="BMJT01000003">
    <property type="protein sequence ID" value="GGG17233.1"/>
    <property type="molecule type" value="Genomic_DNA"/>
</dbReference>
<dbReference type="Pfam" id="PF02417">
    <property type="entry name" value="Chromate_transp"/>
    <property type="match status" value="1"/>
</dbReference>
<keyword evidence="9" id="KW-1185">Reference proteome</keyword>
<evidence type="ECO:0000313" key="8">
    <source>
        <dbReference type="EMBL" id="GGG17233.1"/>
    </source>
</evidence>
<dbReference type="InterPro" id="IPR003370">
    <property type="entry name" value="Chromate_transpt"/>
</dbReference>
<organism evidence="8 9">
    <name type="scientific">Lysinibacillus alkalisoli</name>
    <dbReference type="NCBI Taxonomy" id="1911548"/>
    <lineage>
        <taxon>Bacteria</taxon>
        <taxon>Bacillati</taxon>
        <taxon>Bacillota</taxon>
        <taxon>Bacilli</taxon>
        <taxon>Bacillales</taxon>
        <taxon>Bacillaceae</taxon>
        <taxon>Lysinibacillus</taxon>
    </lineage>
</organism>
<comment type="caution">
    <text evidence="8">The sequence shown here is derived from an EMBL/GenBank/DDBJ whole genome shotgun (WGS) entry which is preliminary data.</text>
</comment>
<name>A0A917G150_9BACI</name>
<evidence type="ECO:0000256" key="7">
    <source>
        <dbReference type="SAM" id="Phobius"/>
    </source>
</evidence>
<comment type="subcellular location">
    <subcellularLocation>
        <location evidence="1">Cell membrane</location>
        <topology evidence="1">Multi-pass membrane protein</topology>
    </subcellularLocation>
</comment>
<dbReference type="PANTHER" id="PTHR43663">
    <property type="entry name" value="CHROMATE TRANSPORT PROTEIN-RELATED"/>
    <property type="match status" value="1"/>
</dbReference>
<feature type="transmembrane region" description="Helical" evidence="7">
    <location>
        <begin position="110"/>
        <end position="130"/>
    </location>
</feature>
<keyword evidence="6 7" id="KW-0472">Membrane</keyword>
<evidence type="ECO:0000256" key="4">
    <source>
        <dbReference type="ARBA" id="ARBA00022692"/>
    </source>
</evidence>
<dbReference type="Proteomes" id="UP000616608">
    <property type="component" value="Unassembled WGS sequence"/>
</dbReference>
<feature type="transmembrane region" description="Helical" evidence="7">
    <location>
        <begin position="136"/>
        <end position="153"/>
    </location>
</feature>
<dbReference type="InterPro" id="IPR052518">
    <property type="entry name" value="CHR_Transporter"/>
</dbReference>
<dbReference type="AlphaFoldDB" id="A0A917G150"/>
<protein>
    <submittedName>
        <fullName evidence="8">Transporter YwrA</fullName>
    </submittedName>
</protein>
<keyword evidence="3" id="KW-1003">Cell membrane</keyword>
<proteinExistence type="inferred from homology"/>
<dbReference type="RefSeq" id="WP_188613888.1">
    <property type="nucleotide sequence ID" value="NZ_BMJT01000003.1"/>
</dbReference>
<evidence type="ECO:0000256" key="2">
    <source>
        <dbReference type="ARBA" id="ARBA00005262"/>
    </source>
</evidence>
<accession>A0A917G150</accession>
<evidence type="ECO:0000256" key="3">
    <source>
        <dbReference type="ARBA" id="ARBA00022475"/>
    </source>
</evidence>
<dbReference type="GO" id="GO:0015109">
    <property type="term" value="F:chromate transmembrane transporter activity"/>
    <property type="evidence" value="ECO:0007669"/>
    <property type="project" value="InterPro"/>
</dbReference>
<dbReference type="GO" id="GO:0005886">
    <property type="term" value="C:plasma membrane"/>
    <property type="evidence" value="ECO:0007669"/>
    <property type="project" value="UniProtKB-SubCell"/>
</dbReference>
<reference evidence="8" key="2">
    <citation type="submission" date="2020-09" db="EMBL/GenBank/DDBJ databases">
        <authorList>
            <person name="Sun Q."/>
            <person name="Zhou Y."/>
        </authorList>
    </citation>
    <scope>NUCLEOTIDE SEQUENCE</scope>
    <source>
        <strain evidence="8">CGMCC 1.15760</strain>
    </source>
</reference>
<sequence>MIYIQIFWAFFISGILSYGGGPSVIPLIKEQVVDRYHWMNNHDFSEMIAAANALPGPIATKMAGYIGYDVAGWQGATVALFAAIAPTLLMMIALLGILMKYKNSVYVKNLTAYIRPIIGVLFVLITVEFVMDAIKASNILFTVMLMVISFVLLQKMKWHPAIVIGVAMGLGALRIYFI</sequence>